<reference evidence="27" key="1">
    <citation type="submission" date="2016-10" db="EMBL/GenBank/DDBJ databases">
        <authorList>
            <person name="Varghese N."/>
            <person name="Submissions S."/>
        </authorList>
    </citation>
    <scope>NUCLEOTIDE SEQUENCE [LARGE SCALE GENOMIC DNA]</scope>
    <source>
        <strain evidence="27">DSM 21743</strain>
    </source>
</reference>
<dbReference type="PROSITE" id="PS00365">
    <property type="entry name" value="NIR_SIR"/>
    <property type="match status" value="1"/>
</dbReference>
<dbReference type="SUPFAM" id="SSF56014">
    <property type="entry name" value="Nitrite and sulphite reductase 4Fe-4S domain-like"/>
    <property type="match status" value="1"/>
</dbReference>
<dbReference type="GO" id="GO:0050660">
    <property type="term" value="F:flavin adenine dinucleotide binding"/>
    <property type="evidence" value="ECO:0007669"/>
    <property type="project" value="UniProtKB-UniRule"/>
</dbReference>
<evidence type="ECO:0000256" key="1">
    <source>
        <dbReference type="ARBA" id="ARBA00001974"/>
    </source>
</evidence>
<feature type="binding site" description="axial binding residue" evidence="20">
    <location>
        <position position="703"/>
    </location>
    <ligand>
        <name>siroheme</name>
        <dbReference type="ChEBI" id="CHEBI:60052"/>
    </ligand>
    <ligandPart>
        <name>Fe</name>
        <dbReference type="ChEBI" id="CHEBI:18248"/>
    </ligandPart>
</feature>
<dbReference type="UniPathway" id="UPA00653"/>
<dbReference type="GO" id="GO:0020037">
    <property type="term" value="F:heme binding"/>
    <property type="evidence" value="ECO:0007669"/>
    <property type="project" value="InterPro"/>
</dbReference>
<keyword evidence="27" id="KW-1185">Reference proteome</keyword>
<dbReference type="InterPro" id="IPR036188">
    <property type="entry name" value="FAD/NAD-bd_sf"/>
</dbReference>
<dbReference type="Pfam" id="PF18267">
    <property type="entry name" value="Rubredoxin_C"/>
    <property type="match status" value="1"/>
</dbReference>
<dbReference type="GO" id="GO:0050661">
    <property type="term" value="F:NADP binding"/>
    <property type="evidence" value="ECO:0007669"/>
    <property type="project" value="UniProtKB-UniRule"/>
</dbReference>
<dbReference type="InterPro" id="IPR006066">
    <property type="entry name" value="NO2/SO3_Rdtase_FeS/sirohaem_BS"/>
</dbReference>
<dbReference type="Pfam" id="PF01077">
    <property type="entry name" value="NIR_SIR"/>
    <property type="match status" value="1"/>
</dbReference>
<dbReference type="Pfam" id="PF03460">
    <property type="entry name" value="NIR_SIR_ferr"/>
    <property type="match status" value="1"/>
</dbReference>
<comment type="similarity">
    <text evidence="4">Belongs to the nitrite and sulfite reductase 4Fe-4S domain family.</text>
</comment>
<dbReference type="GO" id="GO:0098809">
    <property type="term" value="F:nitrite reductase activity"/>
    <property type="evidence" value="ECO:0007669"/>
    <property type="project" value="InterPro"/>
</dbReference>
<dbReference type="InterPro" id="IPR041854">
    <property type="entry name" value="BFD-like_2Fe2S-bd_dom_sf"/>
</dbReference>
<dbReference type="PANTHER" id="PTHR43809">
    <property type="entry name" value="NITRITE REDUCTASE (NADH) LARGE SUBUNIT"/>
    <property type="match status" value="1"/>
</dbReference>
<dbReference type="Gene3D" id="1.10.10.1100">
    <property type="entry name" value="BFD-like [2Fe-2S]-binding domain"/>
    <property type="match status" value="1"/>
</dbReference>
<evidence type="ECO:0000256" key="18">
    <source>
        <dbReference type="ARBA" id="ARBA00049518"/>
    </source>
</evidence>
<dbReference type="EC" id="1.8.7.1" evidence="5"/>
<feature type="domain" description="Nitrite/sulphite reductase 4Fe-4S" evidence="21">
    <location>
        <begin position="650"/>
        <end position="787"/>
    </location>
</feature>
<evidence type="ECO:0000259" key="21">
    <source>
        <dbReference type="Pfam" id="PF01077"/>
    </source>
</evidence>
<dbReference type="InterPro" id="IPR036136">
    <property type="entry name" value="Nit/Sulf_reduc_fer-like_dom_sf"/>
</dbReference>
<protein>
    <recommendedName>
        <fullName evidence="5">assimilatory sulfite reductase (ferredoxin)</fullName>
        <ecNumber evidence="5">1.8.7.1</ecNumber>
    </recommendedName>
</protein>
<dbReference type="InterPro" id="IPR006067">
    <property type="entry name" value="NO2/SO3_Rdtase_4Fe4S_dom"/>
</dbReference>
<evidence type="ECO:0000256" key="8">
    <source>
        <dbReference type="ARBA" id="ARBA00022630"/>
    </source>
</evidence>
<dbReference type="Gene3D" id="3.90.480.20">
    <property type="match status" value="1"/>
</dbReference>
<feature type="domain" description="FAD/NAD(P)-binding" evidence="24">
    <location>
        <begin position="20"/>
        <end position="307"/>
    </location>
</feature>
<dbReference type="SUPFAM" id="SSF55124">
    <property type="entry name" value="Nitrite/Sulfite reductase N-terminal domain-like"/>
    <property type="match status" value="1"/>
</dbReference>
<dbReference type="InterPro" id="IPR016156">
    <property type="entry name" value="FAD/NAD-linked_Rdtase_dimer_sf"/>
</dbReference>
<evidence type="ECO:0000256" key="10">
    <source>
        <dbReference type="ARBA" id="ARBA00022723"/>
    </source>
</evidence>
<keyword evidence="6 20" id="KW-0004">4Fe-4S</keyword>
<dbReference type="SUPFAM" id="SSF51905">
    <property type="entry name" value="FAD/NAD(P)-binding domain"/>
    <property type="match status" value="2"/>
</dbReference>
<accession>A0A1H2M8H4</accession>
<keyword evidence="8 19" id="KW-0285">Flavoprotein</keyword>
<dbReference type="Pfam" id="PF07992">
    <property type="entry name" value="Pyr_redox_2"/>
    <property type="match status" value="1"/>
</dbReference>
<evidence type="ECO:0000256" key="14">
    <source>
        <dbReference type="ARBA" id="ARBA00023004"/>
    </source>
</evidence>
<evidence type="ECO:0000313" key="27">
    <source>
        <dbReference type="Proteomes" id="UP000198825"/>
    </source>
</evidence>
<feature type="binding site" evidence="20">
    <location>
        <position position="703"/>
    </location>
    <ligand>
        <name>[4Fe-4S] cluster</name>
        <dbReference type="ChEBI" id="CHEBI:49883"/>
    </ligand>
</feature>
<evidence type="ECO:0000256" key="3">
    <source>
        <dbReference type="ARBA" id="ARBA00005096"/>
    </source>
</evidence>
<evidence type="ECO:0000256" key="11">
    <source>
        <dbReference type="ARBA" id="ARBA00022784"/>
    </source>
</evidence>
<dbReference type="PRINTS" id="PR00397">
    <property type="entry name" value="SIROHAEM"/>
</dbReference>
<evidence type="ECO:0000256" key="16">
    <source>
        <dbReference type="ARBA" id="ARBA00023063"/>
    </source>
</evidence>
<evidence type="ECO:0000256" key="17">
    <source>
        <dbReference type="ARBA" id="ARBA00034078"/>
    </source>
</evidence>
<comment type="cofactor">
    <cofactor evidence="20">
        <name>siroheme</name>
        <dbReference type="ChEBI" id="CHEBI:60052"/>
    </cofactor>
    <text evidence="20">Binds 1 siroheme per subunit.</text>
</comment>
<dbReference type="InterPro" id="IPR007419">
    <property type="entry name" value="BFD-like_2Fe2S-bd_dom"/>
</dbReference>
<keyword evidence="14 20" id="KW-0408">Iron</keyword>
<evidence type="ECO:0000256" key="15">
    <source>
        <dbReference type="ARBA" id="ARBA00023014"/>
    </source>
</evidence>
<dbReference type="OrthoDB" id="9768666at2"/>
<dbReference type="PANTHER" id="PTHR43809:SF1">
    <property type="entry name" value="NITRITE REDUCTASE (NADH) LARGE SUBUNIT"/>
    <property type="match status" value="1"/>
</dbReference>
<dbReference type="Gene3D" id="3.50.50.60">
    <property type="entry name" value="FAD/NAD(P)-binding domain"/>
    <property type="match status" value="2"/>
</dbReference>
<gene>
    <name evidence="26" type="ORF">SAMN04488544_1547</name>
</gene>
<keyword evidence="10 20" id="KW-0479">Metal-binding</keyword>
<dbReference type="Pfam" id="PF04324">
    <property type="entry name" value="Fer2_BFD"/>
    <property type="match status" value="1"/>
</dbReference>
<keyword evidence="9" id="KW-0001">2Fe-2S</keyword>
<comment type="cofactor">
    <cofactor evidence="1 19">
        <name>FAD</name>
        <dbReference type="ChEBI" id="CHEBI:57692"/>
    </cofactor>
</comment>
<evidence type="ECO:0000256" key="9">
    <source>
        <dbReference type="ARBA" id="ARBA00022714"/>
    </source>
</evidence>
<feature type="binding site" evidence="20">
    <location>
        <position position="699"/>
    </location>
    <ligand>
        <name>[4Fe-4S] cluster</name>
        <dbReference type="ChEBI" id="CHEBI:49883"/>
    </ligand>
</feature>
<dbReference type="Gene3D" id="3.30.390.30">
    <property type="match status" value="1"/>
</dbReference>
<dbReference type="GO" id="GO:0046872">
    <property type="term" value="F:metal ion binding"/>
    <property type="evidence" value="ECO:0007669"/>
    <property type="project" value="UniProtKB-KW"/>
</dbReference>
<organism evidence="26 27">
    <name type="scientific">Microlunatus sagamiharensis</name>
    <dbReference type="NCBI Taxonomy" id="546874"/>
    <lineage>
        <taxon>Bacteria</taxon>
        <taxon>Bacillati</taxon>
        <taxon>Actinomycetota</taxon>
        <taxon>Actinomycetes</taxon>
        <taxon>Propionibacteriales</taxon>
        <taxon>Propionibacteriaceae</taxon>
        <taxon>Microlunatus</taxon>
    </lineage>
</organism>
<feature type="binding site" evidence="20">
    <location>
        <position position="659"/>
    </location>
    <ligand>
        <name>[4Fe-4S] cluster</name>
        <dbReference type="ChEBI" id="CHEBI:49883"/>
    </ligand>
</feature>
<dbReference type="GO" id="GO:0051537">
    <property type="term" value="F:2 iron, 2 sulfur cluster binding"/>
    <property type="evidence" value="ECO:0007669"/>
    <property type="project" value="UniProtKB-KW"/>
</dbReference>
<keyword evidence="15 20" id="KW-0411">Iron-sulfur</keyword>
<comment type="function">
    <text evidence="2">Catalyzes the reduction of sulfite to sulfide, a step in the biosynthesis of sulfur-containing amino acids and cofactors.</text>
</comment>
<keyword evidence="13" id="KW-0560">Oxidoreductase</keyword>
<dbReference type="InterPro" id="IPR023753">
    <property type="entry name" value="FAD/NAD-binding_dom"/>
</dbReference>
<feature type="domain" description="BFD-like [2Fe-2S]-binding" evidence="23">
    <location>
        <begin position="443"/>
        <end position="488"/>
    </location>
</feature>
<comment type="pathway">
    <text evidence="3">Nitrogen metabolism; nitrate reduction (assimilation).</text>
</comment>
<dbReference type="AlphaFoldDB" id="A0A1H2M8H4"/>
<dbReference type="InterPro" id="IPR012744">
    <property type="entry name" value="Nitri_red_NirB"/>
</dbReference>
<evidence type="ECO:0000256" key="12">
    <source>
        <dbReference type="ARBA" id="ARBA00022827"/>
    </source>
</evidence>
<evidence type="ECO:0000259" key="25">
    <source>
        <dbReference type="Pfam" id="PF18267"/>
    </source>
</evidence>
<evidence type="ECO:0000256" key="13">
    <source>
        <dbReference type="ARBA" id="ARBA00023002"/>
    </source>
</evidence>
<dbReference type="NCBIfam" id="TIGR02374">
    <property type="entry name" value="nitri_red_nirB"/>
    <property type="match status" value="1"/>
</dbReference>
<keyword evidence="11" id="KW-0883">Thioether bond</keyword>
<evidence type="ECO:0000256" key="6">
    <source>
        <dbReference type="ARBA" id="ARBA00022485"/>
    </source>
</evidence>
<dbReference type="PIRSF" id="PIRSF037149">
    <property type="entry name" value="NirB"/>
    <property type="match status" value="1"/>
</dbReference>
<evidence type="ECO:0000259" key="23">
    <source>
        <dbReference type="Pfam" id="PF04324"/>
    </source>
</evidence>
<keyword evidence="7 20" id="KW-0349">Heme</keyword>
<feature type="domain" description="NADH-rubredoxin oxidoreductase C-terminal" evidence="25">
    <location>
        <begin position="343"/>
        <end position="410"/>
    </location>
</feature>
<dbReference type="Gene3D" id="3.30.413.10">
    <property type="entry name" value="Sulfite Reductase Hemoprotein, domain 1"/>
    <property type="match status" value="1"/>
</dbReference>
<dbReference type="GO" id="GO:0051539">
    <property type="term" value="F:4 iron, 4 sulfur cluster binding"/>
    <property type="evidence" value="ECO:0007669"/>
    <property type="project" value="UniProtKB-KW"/>
</dbReference>
<dbReference type="GO" id="GO:0050311">
    <property type="term" value="F:sulfite reductase (ferredoxin) activity"/>
    <property type="evidence" value="ECO:0007669"/>
    <property type="project" value="UniProtKB-EC"/>
</dbReference>
<keyword evidence="16 19" id="KW-0534">Nitrate assimilation</keyword>
<dbReference type="InterPro" id="IPR045854">
    <property type="entry name" value="NO2/SO3_Rdtase_4Fe4S_sf"/>
</dbReference>
<comment type="cofactor">
    <cofactor evidence="17">
        <name>[2Fe-2S] cluster</name>
        <dbReference type="ChEBI" id="CHEBI:190135"/>
    </cofactor>
</comment>
<evidence type="ECO:0000256" key="7">
    <source>
        <dbReference type="ARBA" id="ARBA00022617"/>
    </source>
</evidence>
<dbReference type="PRINTS" id="PR00411">
    <property type="entry name" value="PNDRDTASEI"/>
</dbReference>
<evidence type="ECO:0000256" key="20">
    <source>
        <dbReference type="PIRSR" id="PIRSR037149-1"/>
    </source>
</evidence>
<comment type="cofactor">
    <cofactor evidence="20">
        <name>[4Fe-4S] cluster</name>
        <dbReference type="ChEBI" id="CHEBI:49883"/>
    </cofactor>
    <text evidence="20">Binds 1 [4Fe-4S] cluster per subunit.</text>
</comment>
<keyword evidence="12 19" id="KW-0274">FAD</keyword>
<comment type="catalytic activity">
    <reaction evidence="18">
        <text>hydrogen sulfide + 6 oxidized [2Fe-2S]-[ferredoxin] + 3 H2O = sulfite + 6 reduced [2Fe-2S]-[ferredoxin] + 7 H(+)</text>
        <dbReference type="Rhea" id="RHEA:23132"/>
        <dbReference type="Rhea" id="RHEA-COMP:10000"/>
        <dbReference type="Rhea" id="RHEA-COMP:10001"/>
        <dbReference type="ChEBI" id="CHEBI:15377"/>
        <dbReference type="ChEBI" id="CHEBI:15378"/>
        <dbReference type="ChEBI" id="CHEBI:17359"/>
        <dbReference type="ChEBI" id="CHEBI:29919"/>
        <dbReference type="ChEBI" id="CHEBI:33737"/>
        <dbReference type="ChEBI" id="CHEBI:33738"/>
        <dbReference type="EC" id="1.8.7.1"/>
    </reaction>
</comment>
<name>A0A1H2M8H4_9ACTN</name>
<dbReference type="InterPro" id="IPR041575">
    <property type="entry name" value="Rubredoxin_C"/>
</dbReference>
<evidence type="ECO:0000313" key="26">
    <source>
        <dbReference type="EMBL" id="SDU89238.1"/>
    </source>
</evidence>
<proteinExistence type="inferred from homology"/>
<dbReference type="RefSeq" id="WP_091073936.1">
    <property type="nucleotide sequence ID" value="NZ_LT629799.1"/>
</dbReference>
<evidence type="ECO:0000256" key="19">
    <source>
        <dbReference type="PIRNR" id="PIRNR037149"/>
    </source>
</evidence>
<dbReference type="InterPro" id="IPR017121">
    <property type="entry name" value="Nitrite_Rdtase_lsu"/>
</dbReference>
<evidence type="ECO:0000256" key="5">
    <source>
        <dbReference type="ARBA" id="ARBA00012353"/>
    </source>
</evidence>
<dbReference type="STRING" id="546874.SAMN04488544_1547"/>
<dbReference type="Proteomes" id="UP000198825">
    <property type="component" value="Chromosome I"/>
</dbReference>
<dbReference type="GO" id="GO:0042128">
    <property type="term" value="P:nitrate assimilation"/>
    <property type="evidence" value="ECO:0007669"/>
    <property type="project" value="UniProtKB-UniRule"/>
</dbReference>
<dbReference type="InterPro" id="IPR005117">
    <property type="entry name" value="NiRdtase/SiRdtase_haem-b_fer"/>
</dbReference>
<feature type="binding site" evidence="20">
    <location>
        <position position="665"/>
    </location>
    <ligand>
        <name>[4Fe-4S] cluster</name>
        <dbReference type="ChEBI" id="CHEBI:49883"/>
    </ligand>
</feature>
<dbReference type="EMBL" id="LT629799">
    <property type="protein sequence ID" value="SDU89238.1"/>
    <property type="molecule type" value="Genomic_DNA"/>
</dbReference>
<dbReference type="PRINTS" id="PR00368">
    <property type="entry name" value="FADPNR"/>
</dbReference>
<dbReference type="InterPro" id="IPR052034">
    <property type="entry name" value="NasD-like"/>
</dbReference>
<evidence type="ECO:0000256" key="2">
    <source>
        <dbReference type="ARBA" id="ARBA00003247"/>
    </source>
</evidence>
<evidence type="ECO:0000259" key="24">
    <source>
        <dbReference type="Pfam" id="PF07992"/>
    </source>
</evidence>
<feature type="domain" description="Nitrite/Sulfite reductase ferredoxin-like" evidence="22">
    <location>
        <begin position="580"/>
        <end position="642"/>
    </location>
</feature>
<sequence length="848" mass="91753">MTLIDDRPAADADDRPRKRRLVVVGNGMAGARTVEEILARGGADLFDITMFGDEPYGNYNRIMLSHVLSGEESDDDIYLNSWEWYAENHIDLHAPVRVERVDRHAKVVLTDDGRAFGYDDLVIATGSRSFMPPMDGLTTTGGTTLPGVFAFRTIDDTRAMIAHAAHDDHRKAVVIGGGLLGLEAARGLQTYGLDVTVVHSPKHLMNAQLGPEGGEILRQSMEALGIHVVCGNRATHVWGPDRVRGLRLKDGAELECDLVVVAAGIRPNTEVAVLSGLAVERAIVVDDHMRVQDEDDVYAVGECVQHRGEVYGLVAPLWEQAAVLADQVTGANPDAAYLGSRTATKLKVAGVEVASMGLTSPERETDEHIVFSEPRRGVFKSIVIRDDKIVGATLLGDSSKVAFLQQAFDRGLPLPEQRVELMFDLGGPSAEVGVAELADDAQVCNCNGVSKGQICGVVRSGVKTVTGVMDATRAGKGCGSCKLLVKQVAEHAAGGAVEEDPSVHYYVPGIPMGKPALMEAIREQDLRSPSAVFTALAPGGAEDAKSKMGLASLLKMMWGEDMVDEKDARFINDRVHANIQKDGTFSVVPQMRGGVTTPEQLRRIADVADKYSVPMVKLTGGQRIDLLGIRKEDLPKVWADLDMPSGYAYGKSMRTVKTCVGQEFCRFGTGDSTKLGVELETRLQGMESPAKMKLAVSGCPRNCAESLVKDVGIVAIEGGRWEIYVGGAAGAHIRKGDLLCTVDDPETAKRLTGRFLQYYRENAKWLERTYAFVPRIGLEEVRAVVVDDRDGIAERLDAAVQEHADRHVDPWSEGRAPVEPGQFRTSLPLEVLPRVPAGRADELLGGSW</sequence>
<evidence type="ECO:0000259" key="22">
    <source>
        <dbReference type="Pfam" id="PF03460"/>
    </source>
</evidence>
<evidence type="ECO:0000256" key="4">
    <source>
        <dbReference type="ARBA" id="ARBA00010429"/>
    </source>
</evidence>